<dbReference type="GO" id="GO:0004427">
    <property type="term" value="F:inorganic diphosphate phosphatase activity"/>
    <property type="evidence" value="ECO:0007669"/>
    <property type="project" value="UniProtKB-EC"/>
</dbReference>
<dbReference type="NCBIfam" id="NF009804">
    <property type="entry name" value="PRK13288.1"/>
    <property type="match status" value="1"/>
</dbReference>
<dbReference type="PANTHER" id="PTHR43434:SF26">
    <property type="entry name" value="PYROPHOSPHATASE PPAX"/>
    <property type="match status" value="1"/>
</dbReference>
<dbReference type="InterPro" id="IPR023198">
    <property type="entry name" value="PGP-like_dom2"/>
</dbReference>
<dbReference type="EC" id="3.6.1.1" evidence="1"/>
<keyword evidence="2" id="KW-1185">Reference proteome</keyword>
<reference evidence="1 2" key="1">
    <citation type="submission" date="2021-03" db="EMBL/GenBank/DDBJ databases">
        <title>Genomic Encyclopedia of Type Strains, Phase IV (KMG-IV): sequencing the most valuable type-strain genomes for metagenomic binning, comparative biology and taxonomic classification.</title>
        <authorList>
            <person name="Goeker M."/>
        </authorList>
    </citation>
    <scope>NUCLEOTIDE SEQUENCE [LARGE SCALE GENOMIC DNA]</scope>
    <source>
        <strain evidence="1 2">DSM 6139</strain>
    </source>
</reference>
<dbReference type="RefSeq" id="WP_209458596.1">
    <property type="nucleotide sequence ID" value="NZ_JAGGKC010000005.1"/>
</dbReference>
<dbReference type="InterPro" id="IPR023214">
    <property type="entry name" value="HAD_sf"/>
</dbReference>
<dbReference type="InterPro" id="IPR041492">
    <property type="entry name" value="HAD_2"/>
</dbReference>
<dbReference type="SFLD" id="SFLDG01135">
    <property type="entry name" value="C1.5.6:_HAD__Beta-PGM__Phospha"/>
    <property type="match status" value="1"/>
</dbReference>
<name>A0ABS4G1E7_9CLOT</name>
<organism evidence="1 2">
    <name type="scientific">Youngiibacter multivorans</name>
    <dbReference type="NCBI Taxonomy" id="937251"/>
    <lineage>
        <taxon>Bacteria</taxon>
        <taxon>Bacillati</taxon>
        <taxon>Bacillota</taxon>
        <taxon>Clostridia</taxon>
        <taxon>Eubacteriales</taxon>
        <taxon>Clostridiaceae</taxon>
        <taxon>Youngiibacter</taxon>
    </lineage>
</organism>
<evidence type="ECO:0000313" key="1">
    <source>
        <dbReference type="EMBL" id="MBP1918360.1"/>
    </source>
</evidence>
<dbReference type="InterPro" id="IPR036412">
    <property type="entry name" value="HAD-like_sf"/>
</dbReference>
<keyword evidence="1" id="KW-0378">Hydrolase</keyword>
<dbReference type="InterPro" id="IPR006439">
    <property type="entry name" value="HAD-SF_hydro_IA"/>
</dbReference>
<evidence type="ECO:0000313" key="2">
    <source>
        <dbReference type="Proteomes" id="UP001519271"/>
    </source>
</evidence>
<dbReference type="EMBL" id="JAGGKC010000005">
    <property type="protein sequence ID" value="MBP1918360.1"/>
    <property type="molecule type" value="Genomic_DNA"/>
</dbReference>
<dbReference type="Pfam" id="PF13419">
    <property type="entry name" value="HAD_2"/>
    <property type="match status" value="1"/>
</dbReference>
<dbReference type="PRINTS" id="PR00413">
    <property type="entry name" value="HADHALOGNASE"/>
</dbReference>
<dbReference type="Proteomes" id="UP001519271">
    <property type="component" value="Unassembled WGS sequence"/>
</dbReference>
<protein>
    <submittedName>
        <fullName evidence="1">Pyrophosphatase PpaX</fullName>
        <ecNumber evidence="1">3.6.1.1</ecNumber>
    </submittedName>
</protein>
<gene>
    <name evidence="1" type="ORF">J2Z34_000832</name>
</gene>
<dbReference type="InterPro" id="IPR050155">
    <property type="entry name" value="HAD-like_hydrolase_sf"/>
</dbReference>
<dbReference type="PANTHER" id="PTHR43434">
    <property type="entry name" value="PHOSPHOGLYCOLATE PHOSPHATASE"/>
    <property type="match status" value="1"/>
</dbReference>
<dbReference type="Gene3D" id="3.40.50.1000">
    <property type="entry name" value="HAD superfamily/HAD-like"/>
    <property type="match status" value="1"/>
</dbReference>
<dbReference type="SFLD" id="SFLDS00003">
    <property type="entry name" value="Haloacid_Dehalogenase"/>
    <property type="match status" value="1"/>
</dbReference>
<sequence length="218" mass="24580">MIKAVFFDLDGTVLDTNELILQSFRHAFRERLNITVPDETILTFFGEPLHYSMSKYSDDVEPLLETYREFNWKHHDSMVEPFHGTIEALRELKEMGLYLGIITSKRRNVAMKGIDLFDLAKYFDVIVTPEDTEEHKPKAGPLLKACELLGIEDPSTTMMVGDSTYDILCGKNANASTVAVRYSKISLDILKSVSPDFLVDSLLEIPGIVKGSDNKNKG</sequence>
<accession>A0ABS4G1E7</accession>
<dbReference type="SUPFAM" id="SSF56784">
    <property type="entry name" value="HAD-like"/>
    <property type="match status" value="1"/>
</dbReference>
<proteinExistence type="predicted"/>
<comment type="caution">
    <text evidence="1">The sequence shown here is derived from an EMBL/GenBank/DDBJ whole genome shotgun (WGS) entry which is preliminary data.</text>
</comment>
<dbReference type="SFLD" id="SFLDG01129">
    <property type="entry name" value="C1.5:_HAD__Beta-PGM__Phosphata"/>
    <property type="match status" value="1"/>
</dbReference>
<dbReference type="NCBIfam" id="TIGR01549">
    <property type="entry name" value="HAD-SF-IA-v1"/>
    <property type="match status" value="1"/>
</dbReference>
<dbReference type="Gene3D" id="1.10.150.240">
    <property type="entry name" value="Putative phosphatase, domain 2"/>
    <property type="match status" value="1"/>
</dbReference>